<evidence type="ECO:0000259" key="1">
    <source>
        <dbReference type="Pfam" id="PF01965"/>
    </source>
</evidence>
<dbReference type="AlphaFoldDB" id="A0A5N5SWJ9"/>
<dbReference type="GO" id="GO:0005634">
    <property type="term" value="C:nucleus"/>
    <property type="evidence" value="ECO:0007669"/>
    <property type="project" value="TreeGrafter"/>
</dbReference>
<organism evidence="2 3">
    <name type="scientific">Armadillidium nasatum</name>
    <dbReference type="NCBI Taxonomy" id="96803"/>
    <lineage>
        <taxon>Eukaryota</taxon>
        <taxon>Metazoa</taxon>
        <taxon>Ecdysozoa</taxon>
        <taxon>Arthropoda</taxon>
        <taxon>Crustacea</taxon>
        <taxon>Multicrustacea</taxon>
        <taxon>Malacostraca</taxon>
        <taxon>Eumalacostraca</taxon>
        <taxon>Peracarida</taxon>
        <taxon>Isopoda</taxon>
        <taxon>Oniscidea</taxon>
        <taxon>Crinocheta</taxon>
        <taxon>Armadillidiidae</taxon>
        <taxon>Armadillidium</taxon>
    </lineage>
</organism>
<dbReference type="EMBL" id="SEYY01019348">
    <property type="protein sequence ID" value="KAB7498367.1"/>
    <property type="molecule type" value="Genomic_DNA"/>
</dbReference>
<comment type="caution">
    <text evidence="2">The sequence shown here is derived from an EMBL/GenBank/DDBJ whole genome shotgun (WGS) entry which is preliminary data.</text>
</comment>
<evidence type="ECO:0000313" key="3">
    <source>
        <dbReference type="Proteomes" id="UP000326759"/>
    </source>
</evidence>
<dbReference type="InterPro" id="IPR002818">
    <property type="entry name" value="DJ-1/PfpI"/>
</dbReference>
<reference evidence="2 3" key="1">
    <citation type="journal article" date="2019" name="PLoS Biol.">
        <title>Sex chromosomes control vertical transmission of feminizing Wolbachia symbionts in an isopod.</title>
        <authorList>
            <person name="Becking T."/>
            <person name="Chebbi M.A."/>
            <person name="Giraud I."/>
            <person name="Moumen B."/>
            <person name="Laverre T."/>
            <person name="Caubet Y."/>
            <person name="Peccoud J."/>
            <person name="Gilbert C."/>
            <person name="Cordaux R."/>
        </authorList>
    </citation>
    <scope>NUCLEOTIDE SEQUENCE [LARGE SCALE GENOMIC DNA]</scope>
    <source>
        <strain evidence="2">ANa2</strain>
        <tissue evidence="2">Whole body excluding digestive tract and cuticle</tissue>
    </source>
</reference>
<dbReference type="OrthoDB" id="543156at2759"/>
<dbReference type="InterPro" id="IPR050325">
    <property type="entry name" value="Prot/Nucl_acid_deglycase"/>
</dbReference>
<gene>
    <name evidence="2" type="ORF">Anas_06321</name>
</gene>
<dbReference type="PANTHER" id="PTHR48094:SF12">
    <property type="entry name" value="PARKINSON DISEASE PROTEIN 7 HOMOLOG"/>
    <property type="match status" value="1"/>
</dbReference>
<dbReference type="Pfam" id="PF01965">
    <property type="entry name" value="DJ-1_PfpI"/>
    <property type="match status" value="1"/>
</dbReference>
<dbReference type="PANTHER" id="PTHR48094">
    <property type="entry name" value="PROTEIN/NUCLEIC ACID DEGLYCASE DJ-1-RELATED"/>
    <property type="match status" value="1"/>
</dbReference>
<accession>A0A5N5SWJ9</accession>
<dbReference type="SUPFAM" id="SSF52317">
    <property type="entry name" value="Class I glutamine amidotransferase-like"/>
    <property type="match status" value="1"/>
</dbReference>
<name>A0A5N5SWJ9_9CRUS</name>
<dbReference type="GO" id="GO:0006979">
    <property type="term" value="P:response to oxidative stress"/>
    <property type="evidence" value="ECO:0007669"/>
    <property type="project" value="TreeGrafter"/>
</dbReference>
<dbReference type="Proteomes" id="UP000326759">
    <property type="component" value="Unassembled WGS sequence"/>
</dbReference>
<evidence type="ECO:0000313" key="2">
    <source>
        <dbReference type="EMBL" id="KAB7498367.1"/>
    </source>
</evidence>
<dbReference type="Gene3D" id="3.40.50.880">
    <property type="match status" value="1"/>
</dbReference>
<dbReference type="GO" id="GO:0046295">
    <property type="term" value="P:glycolate biosynthetic process"/>
    <property type="evidence" value="ECO:0007669"/>
    <property type="project" value="TreeGrafter"/>
</dbReference>
<protein>
    <recommendedName>
        <fullName evidence="1">DJ-1/PfpI domain-containing protein</fullName>
    </recommendedName>
</protein>
<feature type="domain" description="DJ-1/PfpI" evidence="1">
    <location>
        <begin position="2"/>
        <end position="117"/>
    </location>
</feature>
<proteinExistence type="predicted"/>
<dbReference type="GO" id="GO:0005739">
    <property type="term" value="C:mitochondrion"/>
    <property type="evidence" value="ECO:0007669"/>
    <property type="project" value="TreeGrafter"/>
</dbReference>
<dbReference type="GO" id="GO:1903189">
    <property type="term" value="P:glyoxal metabolic process"/>
    <property type="evidence" value="ECO:0007669"/>
    <property type="project" value="TreeGrafter"/>
</dbReference>
<sequence length="138" mass="15069">MSLEEARKTGPFDVVFLPGGLRGAPNLANSALVGEVLKEQESGNRLVAAICFSPAYSLTKFEIYKGKNITCYPRDSIMNRIFESKTHTRVDKGVVEDGNVITAMGPAFTIGISLAVVRRLSGEEKANEVSKYMLLDKL</sequence>
<keyword evidence="3" id="KW-1185">Reference proteome</keyword>
<dbReference type="InterPro" id="IPR029062">
    <property type="entry name" value="Class_I_gatase-like"/>
</dbReference>